<gene>
    <name evidence="2" type="ORF">SDC9_201332</name>
</gene>
<organism evidence="2">
    <name type="scientific">bioreactor metagenome</name>
    <dbReference type="NCBI Taxonomy" id="1076179"/>
    <lineage>
        <taxon>unclassified sequences</taxon>
        <taxon>metagenomes</taxon>
        <taxon>ecological metagenomes</taxon>
    </lineage>
</organism>
<accession>A0A645IQL8</accession>
<name>A0A645IQL8_9ZZZZ</name>
<protein>
    <submittedName>
        <fullName evidence="2">Uncharacterized protein</fullName>
    </submittedName>
</protein>
<keyword evidence="1" id="KW-0472">Membrane</keyword>
<dbReference type="EMBL" id="VSSQ01121028">
    <property type="protein sequence ID" value="MPN53668.1"/>
    <property type="molecule type" value="Genomic_DNA"/>
</dbReference>
<feature type="transmembrane region" description="Helical" evidence="1">
    <location>
        <begin position="30"/>
        <end position="49"/>
    </location>
</feature>
<reference evidence="2" key="1">
    <citation type="submission" date="2019-08" db="EMBL/GenBank/DDBJ databases">
        <authorList>
            <person name="Kucharzyk K."/>
            <person name="Murdoch R.W."/>
            <person name="Higgins S."/>
            <person name="Loffler F."/>
        </authorList>
    </citation>
    <scope>NUCLEOTIDE SEQUENCE</scope>
</reference>
<evidence type="ECO:0000313" key="2">
    <source>
        <dbReference type="EMBL" id="MPN53668.1"/>
    </source>
</evidence>
<dbReference type="AlphaFoldDB" id="A0A645IQL8"/>
<sequence length="93" mass="10582">MDKIENITLKSKVLNILNTKPKAINKQTSLILFVNTAIILDLFAPTLVYQKLINKYEQIPTPSQPINNCIKLLAVTRISIKKVNNDKYDINLT</sequence>
<proteinExistence type="predicted"/>
<keyword evidence="1" id="KW-1133">Transmembrane helix</keyword>
<evidence type="ECO:0000256" key="1">
    <source>
        <dbReference type="SAM" id="Phobius"/>
    </source>
</evidence>
<comment type="caution">
    <text evidence="2">The sequence shown here is derived from an EMBL/GenBank/DDBJ whole genome shotgun (WGS) entry which is preliminary data.</text>
</comment>
<keyword evidence="1" id="KW-0812">Transmembrane</keyword>